<dbReference type="InterPro" id="IPR007627">
    <property type="entry name" value="RNA_pol_sigma70_r2"/>
</dbReference>
<evidence type="ECO:0000256" key="4">
    <source>
        <dbReference type="ARBA" id="ARBA00023125"/>
    </source>
</evidence>
<evidence type="ECO:0000256" key="1">
    <source>
        <dbReference type="ARBA" id="ARBA00007788"/>
    </source>
</evidence>
<dbReference type="NCBIfam" id="TIGR02846">
    <property type="entry name" value="spore_sigmaK"/>
    <property type="match status" value="1"/>
</dbReference>
<evidence type="ECO:0000256" key="2">
    <source>
        <dbReference type="ARBA" id="ARBA00023015"/>
    </source>
</evidence>
<dbReference type="GO" id="GO:0016987">
    <property type="term" value="F:sigma factor activity"/>
    <property type="evidence" value="ECO:0007669"/>
    <property type="project" value="UniProtKB-KW"/>
</dbReference>
<organism evidence="7 8">
    <name type="scientific">Candidatus Avichristensenella intestinipullorum</name>
    <dbReference type="NCBI Taxonomy" id="2840693"/>
    <lineage>
        <taxon>Bacteria</taxon>
        <taxon>Bacillati</taxon>
        <taxon>Bacillota</taxon>
        <taxon>Clostridia</taxon>
        <taxon>Candidatus Avichristensenella</taxon>
    </lineage>
</organism>
<dbReference type="InterPro" id="IPR014284">
    <property type="entry name" value="RNA_pol_sigma-70_dom"/>
</dbReference>
<dbReference type="SUPFAM" id="SSF88946">
    <property type="entry name" value="Sigma2 domain of RNA polymerase sigma factors"/>
    <property type="match status" value="1"/>
</dbReference>
<dbReference type="NCBIfam" id="NF004471">
    <property type="entry name" value="PRK05803.1"/>
    <property type="match status" value="1"/>
</dbReference>
<keyword evidence="4" id="KW-0238">DNA-binding</keyword>
<dbReference type="InterPro" id="IPR013325">
    <property type="entry name" value="RNA_pol_sigma_r2"/>
</dbReference>
<accession>A0A9D0YUC4</accession>
<proteinExistence type="inferred from homology"/>
<reference evidence="7" key="2">
    <citation type="journal article" date="2021" name="PeerJ">
        <title>Extensive microbial diversity within the chicken gut microbiome revealed by metagenomics and culture.</title>
        <authorList>
            <person name="Gilroy R."/>
            <person name="Ravi A."/>
            <person name="Getino M."/>
            <person name="Pursley I."/>
            <person name="Horton D.L."/>
            <person name="Alikhan N.F."/>
            <person name="Baker D."/>
            <person name="Gharbi K."/>
            <person name="Hall N."/>
            <person name="Watson M."/>
            <person name="Adriaenssens E.M."/>
            <person name="Foster-Nyarko E."/>
            <person name="Jarju S."/>
            <person name="Secka A."/>
            <person name="Antonio M."/>
            <person name="Oren A."/>
            <person name="Chaudhuri R.R."/>
            <person name="La Ragione R."/>
            <person name="Hildebrand F."/>
            <person name="Pallen M.J."/>
        </authorList>
    </citation>
    <scope>NUCLEOTIDE SEQUENCE</scope>
    <source>
        <strain evidence="7">ChiHile30-977</strain>
    </source>
</reference>
<dbReference type="InterPro" id="IPR007630">
    <property type="entry name" value="RNA_pol_sigma70_r4"/>
</dbReference>
<evidence type="ECO:0000313" key="7">
    <source>
        <dbReference type="EMBL" id="HIQ62112.1"/>
    </source>
</evidence>
<dbReference type="Gene3D" id="1.20.120.1810">
    <property type="match status" value="1"/>
</dbReference>
<dbReference type="CDD" id="cd06171">
    <property type="entry name" value="Sigma70_r4"/>
    <property type="match status" value="1"/>
</dbReference>
<dbReference type="AlphaFoldDB" id="A0A9D0YUC4"/>
<evidence type="ECO:0000313" key="8">
    <source>
        <dbReference type="Proteomes" id="UP000886819"/>
    </source>
</evidence>
<dbReference type="Proteomes" id="UP000886819">
    <property type="component" value="Unassembled WGS sequence"/>
</dbReference>
<dbReference type="EMBL" id="DVFI01000011">
    <property type="protein sequence ID" value="HIQ62112.1"/>
    <property type="molecule type" value="Genomic_DNA"/>
</dbReference>
<dbReference type="GO" id="GO:0006352">
    <property type="term" value="P:DNA-templated transcription initiation"/>
    <property type="evidence" value="ECO:0007669"/>
    <property type="project" value="InterPro"/>
</dbReference>
<dbReference type="Pfam" id="PF04542">
    <property type="entry name" value="Sigma70_r2"/>
    <property type="match status" value="1"/>
</dbReference>
<dbReference type="InterPro" id="IPR050813">
    <property type="entry name" value="Sigma-70_Factor"/>
</dbReference>
<gene>
    <name evidence="7" type="primary">sigK</name>
    <name evidence="7" type="ORF">IAA66_00820</name>
</gene>
<dbReference type="InterPro" id="IPR014209">
    <property type="entry name" value="RNA_pol_sigma-K"/>
</dbReference>
<name>A0A9D0YUC4_9FIRM</name>
<dbReference type="PIRSF" id="PIRSF000770">
    <property type="entry name" value="RNA_pol_sigma-SigE/K"/>
    <property type="match status" value="1"/>
</dbReference>
<evidence type="ECO:0000256" key="5">
    <source>
        <dbReference type="ARBA" id="ARBA00023163"/>
    </source>
</evidence>
<evidence type="ECO:0000259" key="6">
    <source>
        <dbReference type="PROSITE" id="PS00715"/>
    </source>
</evidence>
<comment type="caution">
    <text evidence="7">The sequence shown here is derived from an EMBL/GenBank/DDBJ whole genome shotgun (WGS) entry which is preliminary data.</text>
</comment>
<dbReference type="PROSITE" id="PS00715">
    <property type="entry name" value="SIGMA70_1"/>
    <property type="match status" value="1"/>
</dbReference>
<reference evidence="7" key="1">
    <citation type="submission" date="2020-10" db="EMBL/GenBank/DDBJ databases">
        <authorList>
            <person name="Gilroy R."/>
        </authorList>
    </citation>
    <scope>NUCLEOTIDE SEQUENCE</scope>
    <source>
        <strain evidence="7">ChiHile30-977</strain>
    </source>
</reference>
<dbReference type="Gene3D" id="1.10.10.10">
    <property type="entry name" value="Winged helix-like DNA-binding domain superfamily/Winged helix DNA-binding domain"/>
    <property type="match status" value="1"/>
</dbReference>
<dbReference type="PANTHER" id="PTHR30376">
    <property type="entry name" value="SIGMA FACTOR RPOH HEAT SHOCK RELATED"/>
    <property type="match status" value="1"/>
</dbReference>
<dbReference type="InterPro" id="IPR000943">
    <property type="entry name" value="RNA_pol_sigma70"/>
</dbReference>
<keyword evidence="2" id="KW-0805">Transcription regulation</keyword>
<dbReference type="SUPFAM" id="SSF88659">
    <property type="entry name" value="Sigma3 and sigma4 domains of RNA polymerase sigma factors"/>
    <property type="match status" value="1"/>
</dbReference>
<sequence>MLTTLLLLLQDALFFLGYVSGHSAFPKPLSPARERECIARMQAGDDSARRMLIEHNLRLVAHIARKYTVPGQDADDLISIGAIGLIKAVGTFRPETGATLSTYASRCIENEILMCLRASQKRRNDVSLHDPIGTDAEGNEITLIDVLGSEPDAVEGEVDRRISLERIRRLMRQTLPERERTVLELRYGLLDGQPRPQYEIARALGISRSYVSRLEKKAIQMLERGLRGR</sequence>
<feature type="domain" description="RNA polymerase sigma-70" evidence="6">
    <location>
        <begin position="76"/>
        <end position="89"/>
    </location>
</feature>
<protein>
    <submittedName>
        <fullName evidence="7">RNA polymerase sporulation sigma factor SigK</fullName>
    </submittedName>
</protein>
<keyword evidence="3" id="KW-0731">Sigma factor</keyword>
<dbReference type="Pfam" id="PF04545">
    <property type="entry name" value="Sigma70_r4"/>
    <property type="match status" value="1"/>
</dbReference>
<keyword evidence="5" id="KW-0804">Transcription</keyword>
<dbReference type="InterPro" id="IPR013324">
    <property type="entry name" value="RNA_pol_sigma_r3/r4-like"/>
</dbReference>
<dbReference type="PRINTS" id="PR00046">
    <property type="entry name" value="SIGMA70FCT"/>
</dbReference>
<dbReference type="PANTHER" id="PTHR30376:SF3">
    <property type="entry name" value="RNA POLYMERASE SIGMA FACTOR RPOH"/>
    <property type="match status" value="1"/>
</dbReference>
<comment type="similarity">
    <text evidence="1">Belongs to the sigma-70 factor family.</text>
</comment>
<dbReference type="NCBIfam" id="TIGR02937">
    <property type="entry name" value="sigma70-ECF"/>
    <property type="match status" value="1"/>
</dbReference>
<dbReference type="InterPro" id="IPR036388">
    <property type="entry name" value="WH-like_DNA-bd_sf"/>
</dbReference>
<dbReference type="GO" id="GO:0003677">
    <property type="term" value="F:DNA binding"/>
    <property type="evidence" value="ECO:0007669"/>
    <property type="project" value="UniProtKB-KW"/>
</dbReference>
<evidence type="ECO:0000256" key="3">
    <source>
        <dbReference type="ARBA" id="ARBA00023082"/>
    </source>
</evidence>